<dbReference type="EMBL" id="JACGWJ010000032">
    <property type="protein sequence ID" value="KAL0296075.1"/>
    <property type="molecule type" value="Genomic_DNA"/>
</dbReference>
<dbReference type="PROSITE" id="PS51111">
    <property type="entry name" value="REJ"/>
    <property type="match status" value="1"/>
</dbReference>
<dbReference type="AlphaFoldDB" id="A0AAW2JNE8"/>
<protein>
    <recommendedName>
        <fullName evidence="2">REJ domain-containing protein</fullName>
    </recommendedName>
</protein>
<sequence>MPRPSKEASSSPRPGKGRPLASTLEASSWLNLVRGAPPPTGLRRSLELGAVLHTSTLGRGVSTTLASSWGEAEPRVRGASSSSTSTWRGASSPLASSWGRGVLSPRLSEGHPPLG</sequence>
<dbReference type="InterPro" id="IPR014010">
    <property type="entry name" value="REJ_dom"/>
</dbReference>
<gene>
    <name evidence="3" type="ORF">Sradi_6659600</name>
</gene>
<name>A0AAW2JNE8_SESRA</name>
<feature type="region of interest" description="Disordered" evidence="1">
    <location>
        <begin position="65"/>
        <end position="115"/>
    </location>
</feature>
<reference evidence="3" key="2">
    <citation type="journal article" date="2024" name="Plant">
        <title>Genomic evolution and insights into agronomic trait innovations of Sesamum species.</title>
        <authorList>
            <person name="Miao H."/>
            <person name="Wang L."/>
            <person name="Qu L."/>
            <person name="Liu H."/>
            <person name="Sun Y."/>
            <person name="Le M."/>
            <person name="Wang Q."/>
            <person name="Wei S."/>
            <person name="Zheng Y."/>
            <person name="Lin W."/>
            <person name="Duan Y."/>
            <person name="Cao H."/>
            <person name="Xiong S."/>
            <person name="Wang X."/>
            <person name="Wei L."/>
            <person name="Li C."/>
            <person name="Ma Q."/>
            <person name="Ju M."/>
            <person name="Zhao R."/>
            <person name="Li G."/>
            <person name="Mu C."/>
            <person name="Tian Q."/>
            <person name="Mei H."/>
            <person name="Zhang T."/>
            <person name="Gao T."/>
            <person name="Zhang H."/>
        </authorList>
    </citation>
    <scope>NUCLEOTIDE SEQUENCE</scope>
    <source>
        <strain evidence="3">G02</strain>
    </source>
</reference>
<dbReference type="GO" id="GO:0016020">
    <property type="term" value="C:membrane"/>
    <property type="evidence" value="ECO:0007669"/>
    <property type="project" value="UniProtKB-SubCell"/>
</dbReference>
<evidence type="ECO:0000256" key="1">
    <source>
        <dbReference type="SAM" id="MobiDB-lite"/>
    </source>
</evidence>
<feature type="domain" description="REJ" evidence="2">
    <location>
        <begin position="1"/>
        <end position="115"/>
    </location>
</feature>
<feature type="compositionally biased region" description="Low complexity" evidence="1">
    <location>
        <begin position="77"/>
        <end position="92"/>
    </location>
</feature>
<accession>A0AAW2JNE8</accession>
<evidence type="ECO:0000259" key="2">
    <source>
        <dbReference type="PROSITE" id="PS51111"/>
    </source>
</evidence>
<reference evidence="3" key="1">
    <citation type="submission" date="2020-06" db="EMBL/GenBank/DDBJ databases">
        <authorList>
            <person name="Li T."/>
            <person name="Hu X."/>
            <person name="Zhang T."/>
            <person name="Song X."/>
            <person name="Zhang H."/>
            <person name="Dai N."/>
            <person name="Sheng W."/>
            <person name="Hou X."/>
            <person name="Wei L."/>
        </authorList>
    </citation>
    <scope>NUCLEOTIDE SEQUENCE</scope>
    <source>
        <strain evidence="3">G02</strain>
        <tissue evidence="3">Leaf</tissue>
    </source>
</reference>
<proteinExistence type="predicted"/>
<feature type="region of interest" description="Disordered" evidence="1">
    <location>
        <begin position="1"/>
        <end position="22"/>
    </location>
</feature>
<comment type="caution">
    <text evidence="3">The sequence shown here is derived from an EMBL/GenBank/DDBJ whole genome shotgun (WGS) entry which is preliminary data.</text>
</comment>
<organism evidence="3">
    <name type="scientific">Sesamum radiatum</name>
    <name type="common">Black benniseed</name>
    <dbReference type="NCBI Taxonomy" id="300843"/>
    <lineage>
        <taxon>Eukaryota</taxon>
        <taxon>Viridiplantae</taxon>
        <taxon>Streptophyta</taxon>
        <taxon>Embryophyta</taxon>
        <taxon>Tracheophyta</taxon>
        <taxon>Spermatophyta</taxon>
        <taxon>Magnoliopsida</taxon>
        <taxon>eudicotyledons</taxon>
        <taxon>Gunneridae</taxon>
        <taxon>Pentapetalae</taxon>
        <taxon>asterids</taxon>
        <taxon>lamiids</taxon>
        <taxon>Lamiales</taxon>
        <taxon>Pedaliaceae</taxon>
        <taxon>Sesamum</taxon>
    </lineage>
</organism>
<evidence type="ECO:0000313" key="3">
    <source>
        <dbReference type="EMBL" id="KAL0296075.1"/>
    </source>
</evidence>